<evidence type="ECO:0000256" key="11">
    <source>
        <dbReference type="ARBA" id="ARBA00074171"/>
    </source>
</evidence>
<dbReference type="InterPro" id="IPR044492">
    <property type="entry name" value="P_typ_ATPase_HD_dom"/>
</dbReference>
<dbReference type="InterPro" id="IPR023299">
    <property type="entry name" value="ATPase_P-typ_cyto_dom_N"/>
</dbReference>
<dbReference type="SFLD" id="SFLDG00002">
    <property type="entry name" value="C1.7:_P-type_atpase_like"/>
    <property type="match status" value="1"/>
</dbReference>
<dbReference type="Gene3D" id="2.70.150.10">
    <property type="entry name" value="Calcium-transporting ATPase, cytoplasmic transduction domain A"/>
    <property type="match status" value="1"/>
</dbReference>
<dbReference type="OrthoDB" id="7059309at2"/>
<feature type="transmembrane region" description="Helical" evidence="12">
    <location>
        <begin position="223"/>
        <end position="241"/>
    </location>
</feature>
<accession>A0A516WZD8</accession>
<dbReference type="GO" id="GO:0043682">
    <property type="term" value="F:P-type divalent copper transporter activity"/>
    <property type="evidence" value="ECO:0007669"/>
    <property type="project" value="TreeGrafter"/>
</dbReference>
<reference evidence="15 16" key="1">
    <citation type="submission" date="2019-07" db="EMBL/GenBank/DDBJ databases">
        <title>Tomitella cavernea sp. nov., an actinomycete isolated from soil.</title>
        <authorList>
            <person name="Cheng J."/>
        </authorList>
    </citation>
    <scope>NUCLEOTIDE SEQUENCE [LARGE SCALE GENOMIC DNA]</scope>
    <source>
        <strain evidence="15 16">HY188</strain>
    </source>
</reference>
<dbReference type="GO" id="GO:0055070">
    <property type="term" value="P:copper ion homeostasis"/>
    <property type="evidence" value="ECO:0007669"/>
    <property type="project" value="TreeGrafter"/>
</dbReference>
<evidence type="ECO:0000256" key="8">
    <source>
        <dbReference type="ARBA" id="ARBA00022989"/>
    </source>
</evidence>
<dbReference type="FunFam" id="3.30.70.100:FF:000005">
    <property type="entry name" value="Copper-exporting P-type ATPase A"/>
    <property type="match status" value="1"/>
</dbReference>
<evidence type="ECO:0000313" key="15">
    <source>
        <dbReference type="EMBL" id="QDQ96214.1"/>
    </source>
</evidence>
<evidence type="ECO:0000256" key="2">
    <source>
        <dbReference type="ARBA" id="ARBA00006024"/>
    </source>
</evidence>
<evidence type="ECO:0000256" key="13">
    <source>
        <dbReference type="SAM" id="MobiDB-lite"/>
    </source>
</evidence>
<keyword evidence="8 12" id="KW-1133">Transmembrane helix</keyword>
<keyword evidence="4 12" id="KW-0479">Metal-binding</keyword>
<keyword evidence="16" id="KW-1185">Reference proteome</keyword>
<evidence type="ECO:0000256" key="5">
    <source>
        <dbReference type="ARBA" id="ARBA00022741"/>
    </source>
</evidence>
<proteinExistence type="inferred from homology"/>
<protein>
    <recommendedName>
        <fullName evidence="11">Cation-transporting P-type ATPase B</fullName>
    </recommendedName>
</protein>
<comment type="subcellular location">
    <subcellularLocation>
        <location evidence="1">Cell membrane</location>
        <topology evidence="1">Multi-pass membrane protein</topology>
    </subcellularLocation>
</comment>
<dbReference type="AlphaFoldDB" id="A0A516WZD8"/>
<name>A0A516WZD8_9ACTN</name>
<dbReference type="EMBL" id="CP041765">
    <property type="protein sequence ID" value="QDQ96214.1"/>
    <property type="molecule type" value="Genomic_DNA"/>
</dbReference>
<dbReference type="Gene3D" id="3.40.1110.10">
    <property type="entry name" value="Calcium-transporting ATPase, cytoplasmic domain N"/>
    <property type="match status" value="1"/>
</dbReference>
<feature type="domain" description="HMA" evidence="14">
    <location>
        <begin position="23"/>
        <end position="87"/>
    </location>
</feature>
<dbReference type="GO" id="GO:0016887">
    <property type="term" value="F:ATP hydrolysis activity"/>
    <property type="evidence" value="ECO:0007669"/>
    <property type="project" value="InterPro"/>
</dbReference>
<dbReference type="SFLD" id="SFLDF00027">
    <property type="entry name" value="p-type_atpase"/>
    <property type="match status" value="1"/>
</dbReference>
<evidence type="ECO:0000256" key="3">
    <source>
        <dbReference type="ARBA" id="ARBA00022692"/>
    </source>
</evidence>
<dbReference type="Pfam" id="PF00403">
    <property type="entry name" value="HMA"/>
    <property type="match status" value="1"/>
</dbReference>
<dbReference type="RefSeq" id="WP_143905677.1">
    <property type="nucleotide sequence ID" value="NZ_CP041765.1"/>
</dbReference>
<dbReference type="Gene3D" id="3.30.70.100">
    <property type="match status" value="1"/>
</dbReference>
<keyword evidence="9 12" id="KW-0472">Membrane</keyword>
<evidence type="ECO:0000259" key="14">
    <source>
        <dbReference type="PROSITE" id="PS50846"/>
    </source>
</evidence>
<dbReference type="PANTHER" id="PTHR43520">
    <property type="entry name" value="ATP7, ISOFORM B"/>
    <property type="match status" value="1"/>
</dbReference>
<dbReference type="InterPro" id="IPR023214">
    <property type="entry name" value="HAD_sf"/>
</dbReference>
<dbReference type="GO" id="GO:0005507">
    <property type="term" value="F:copper ion binding"/>
    <property type="evidence" value="ECO:0007669"/>
    <property type="project" value="TreeGrafter"/>
</dbReference>
<dbReference type="Proteomes" id="UP000317344">
    <property type="component" value="Chromosome"/>
</dbReference>
<dbReference type="PROSITE" id="PS00154">
    <property type="entry name" value="ATPASE_E1_E2"/>
    <property type="match status" value="1"/>
</dbReference>
<keyword evidence="12" id="KW-1003">Cell membrane</keyword>
<feature type="transmembrane region" description="Helical" evidence="12">
    <location>
        <begin position="180"/>
        <end position="203"/>
    </location>
</feature>
<dbReference type="InterPro" id="IPR018303">
    <property type="entry name" value="ATPase_P-typ_P_site"/>
</dbReference>
<evidence type="ECO:0000256" key="10">
    <source>
        <dbReference type="ARBA" id="ARBA00049360"/>
    </source>
</evidence>
<comment type="similarity">
    <text evidence="2 12">Belongs to the cation transport ATPase (P-type) (TC 3.A.3) family. Type IB subfamily.</text>
</comment>
<comment type="catalytic activity">
    <reaction evidence="10">
        <text>ATP + H2O = ADP + phosphate + H(+)</text>
        <dbReference type="Rhea" id="RHEA:13065"/>
        <dbReference type="ChEBI" id="CHEBI:15377"/>
        <dbReference type="ChEBI" id="CHEBI:15378"/>
        <dbReference type="ChEBI" id="CHEBI:30616"/>
        <dbReference type="ChEBI" id="CHEBI:43474"/>
        <dbReference type="ChEBI" id="CHEBI:456216"/>
    </reaction>
</comment>
<dbReference type="NCBIfam" id="TIGR01511">
    <property type="entry name" value="ATPase-IB1_Cu"/>
    <property type="match status" value="1"/>
</dbReference>
<dbReference type="SUPFAM" id="SSF81665">
    <property type="entry name" value="Calcium ATPase, transmembrane domain M"/>
    <property type="match status" value="1"/>
</dbReference>
<keyword evidence="5 12" id="KW-0547">Nucleotide-binding</keyword>
<dbReference type="SFLD" id="SFLDS00003">
    <property type="entry name" value="Haloacid_Dehalogenase"/>
    <property type="match status" value="1"/>
</dbReference>
<evidence type="ECO:0000256" key="4">
    <source>
        <dbReference type="ARBA" id="ARBA00022723"/>
    </source>
</evidence>
<dbReference type="Pfam" id="PF00122">
    <property type="entry name" value="E1-E2_ATPase"/>
    <property type="match status" value="1"/>
</dbReference>
<gene>
    <name evidence="15" type="ORF">FO059_01225</name>
</gene>
<evidence type="ECO:0000256" key="7">
    <source>
        <dbReference type="ARBA" id="ARBA00022967"/>
    </source>
</evidence>
<dbReference type="SUPFAM" id="SSF56784">
    <property type="entry name" value="HAD-like"/>
    <property type="match status" value="1"/>
</dbReference>
<organism evidence="15 16">
    <name type="scientific">Tomitella fengzijianii</name>
    <dbReference type="NCBI Taxonomy" id="2597660"/>
    <lineage>
        <taxon>Bacteria</taxon>
        <taxon>Bacillati</taxon>
        <taxon>Actinomycetota</taxon>
        <taxon>Actinomycetes</taxon>
        <taxon>Mycobacteriales</taxon>
        <taxon>Tomitella</taxon>
    </lineage>
</organism>
<feature type="transmembrane region" description="Helical" evidence="12">
    <location>
        <begin position="378"/>
        <end position="397"/>
    </location>
</feature>
<dbReference type="GO" id="GO:0005886">
    <property type="term" value="C:plasma membrane"/>
    <property type="evidence" value="ECO:0007669"/>
    <property type="project" value="UniProtKB-SubCell"/>
</dbReference>
<dbReference type="InterPro" id="IPR017969">
    <property type="entry name" value="Heavy-metal-associated_CS"/>
</dbReference>
<dbReference type="InterPro" id="IPR059000">
    <property type="entry name" value="ATPase_P-type_domA"/>
</dbReference>
<feature type="region of interest" description="Disordered" evidence="13">
    <location>
        <begin position="84"/>
        <end position="108"/>
    </location>
</feature>
<feature type="transmembrane region" description="Helical" evidence="12">
    <location>
        <begin position="403"/>
        <end position="430"/>
    </location>
</feature>
<feature type="compositionally biased region" description="Low complexity" evidence="13">
    <location>
        <begin position="1"/>
        <end position="10"/>
    </location>
</feature>
<sequence>MSATSESAPAQSPPAADPNAPRVGIDLDIGGMTCASCAMRIEKKLGKLDGIEATVNYATEKAKVSMPEGYDPQELVRVVEKTGYTAELPTPAEPEQATPSDGPAEEPEDRELITLRQRLIGAVVLSVPVIALAMIPPLQFDNWQWLSLTLAAPVIVWSAYPFHKAAWTNLKHGAATMDTLVSVGTLAAFAWSLYALFFGTAGMNGMRHGFTFTASAGDGAGNIYLEVAAGVTMFVLAGRYFEKRAKHRAGGALRALLDMGAKDVAVVRDGVESRIPVGTLAVGDEFVVRPGEKIATDGVVVSGSSAVDMSMLTGESVPVEVGEGDAVTGATVNAGGRLRVRATRVGSDTQLAQMAKLVEDAQSGKAEVQRLADRVSSIFVPIVIAIAIGTLIVWFAIGGGATAAFTAAVAVLIIACPCALGLATPTALLVGTGRGAQMGVLIKGPEILEATRGVDTVVLDKTGTVTTGTMSLADVVPADGVDRDELLRLAGAVENASEHPIARAIADGAAAAVGALPGVESFANVEGKGVQGVVDGTAVVVGRETLLADWSQYLTDDLAARKRELEGQGRSVVAVAADGRVLGLVSVADKVKPTSAEAIAQFRNLGLTPVLLTGDNTAVAEQIAGEVGIEKVFAKVMPADKVDVVARLQAEGRVVAMVGDGINDAAALAQADLGLAMGTGTDVAIEAADITLVRGDLRSAADAIRLSRRTLSTIKGNLFWAFGYNTAAIPLAALGLLNPMIAGAAMAFSSVFVVGNSLRLRRFRSRAGA</sequence>
<dbReference type="Gene3D" id="3.40.50.1000">
    <property type="entry name" value="HAD superfamily/HAD-like"/>
    <property type="match status" value="1"/>
</dbReference>
<feature type="region of interest" description="Disordered" evidence="13">
    <location>
        <begin position="1"/>
        <end position="25"/>
    </location>
</feature>
<evidence type="ECO:0000256" key="12">
    <source>
        <dbReference type="RuleBase" id="RU362081"/>
    </source>
</evidence>
<dbReference type="NCBIfam" id="TIGR01525">
    <property type="entry name" value="ATPase-IB_hvy"/>
    <property type="match status" value="1"/>
</dbReference>
<dbReference type="PROSITE" id="PS01229">
    <property type="entry name" value="COF_2"/>
    <property type="match status" value="1"/>
</dbReference>
<dbReference type="PANTHER" id="PTHR43520:SF8">
    <property type="entry name" value="P-TYPE CU(+) TRANSPORTER"/>
    <property type="match status" value="1"/>
</dbReference>
<dbReference type="KEGG" id="toy:FO059_01225"/>
<dbReference type="InterPro" id="IPR036412">
    <property type="entry name" value="HAD-like_sf"/>
</dbReference>
<keyword evidence="7" id="KW-1278">Translocase</keyword>
<dbReference type="Pfam" id="PF00702">
    <property type="entry name" value="Hydrolase"/>
    <property type="match status" value="1"/>
</dbReference>
<evidence type="ECO:0000313" key="16">
    <source>
        <dbReference type="Proteomes" id="UP000317344"/>
    </source>
</evidence>
<dbReference type="InterPro" id="IPR023298">
    <property type="entry name" value="ATPase_P-typ_TM_dom_sf"/>
</dbReference>
<dbReference type="PRINTS" id="PR00943">
    <property type="entry name" value="CUATPASE"/>
</dbReference>
<dbReference type="PROSITE" id="PS01047">
    <property type="entry name" value="HMA_1"/>
    <property type="match status" value="1"/>
</dbReference>
<dbReference type="PRINTS" id="PR00119">
    <property type="entry name" value="CATATPASE"/>
</dbReference>
<dbReference type="CDD" id="cd02094">
    <property type="entry name" value="P-type_ATPase_Cu-like"/>
    <property type="match status" value="1"/>
</dbReference>
<dbReference type="SUPFAM" id="SSF55008">
    <property type="entry name" value="HMA, heavy metal-associated domain"/>
    <property type="match status" value="1"/>
</dbReference>
<dbReference type="InterPro" id="IPR036163">
    <property type="entry name" value="HMA_dom_sf"/>
</dbReference>
<feature type="transmembrane region" description="Helical" evidence="12">
    <location>
        <begin position="143"/>
        <end position="160"/>
    </location>
</feature>
<evidence type="ECO:0000256" key="9">
    <source>
        <dbReference type="ARBA" id="ARBA00023136"/>
    </source>
</evidence>
<evidence type="ECO:0000256" key="6">
    <source>
        <dbReference type="ARBA" id="ARBA00022840"/>
    </source>
</evidence>
<reference evidence="15 16" key="2">
    <citation type="submission" date="2019-07" db="EMBL/GenBank/DDBJ databases">
        <authorList>
            <person name="Huang Y."/>
        </authorList>
    </citation>
    <scope>NUCLEOTIDE SEQUENCE [LARGE SCALE GENOMIC DNA]</scope>
    <source>
        <strain evidence="15 16">HY188</strain>
    </source>
</reference>
<evidence type="ECO:0000256" key="1">
    <source>
        <dbReference type="ARBA" id="ARBA00004651"/>
    </source>
</evidence>
<dbReference type="SUPFAM" id="SSF81653">
    <property type="entry name" value="Calcium ATPase, transduction domain A"/>
    <property type="match status" value="1"/>
</dbReference>
<feature type="transmembrane region" description="Helical" evidence="12">
    <location>
        <begin position="119"/>
        <end position="137"/>
    </location>
</feature>
<dbReference type="PROSITE" id="PS50846">
    <property type="entry name" value="HMA_2"/>
    <property type="match status" value="1"/>
</dbReference>
<keyword evidence="3 12" id="KW-0812">Transmembrane</keyword>
<dbReference type="InterPro" id="IPR006121">
    <property type="entry name" value="HMA_dom"/>
</dbReference>
<dbReference type="FunFam" id="2.70.150.10:FF:000002">
    <property type="entry name" value="Copper-transporting ATPase 1, putative"/>
    <property type="match status" value="1"/>
</dbReference>
<dbReference type="InterPro" id="IPR027256">
    <property type="entry name" value="P-typ_ATPase_IB"/>
</dbReference>
<feature type="transmembrane region" description="Helical" evidence="12">
    <location>
        <begin position="740"/>
        <end position="758"/>
    </location>
</feature>
<dbReference type="InterPro" id="IPR008250">
    <property type="entry name" value="ATPase_P-typ_transduc_dom_A_sf"/>
</dbReference>
<dbReference type="InterPro" id="IPR001757">
    <property type="entry name" value="P_typ_ATPase"/>
</dbReference>
<dbReference type="CDD" id="cd00371">
    <property type="entry name" value="HMA"/>
    <property type="match status" value="1"/>
</dbReference>
<feature type="transmembrane region" description="Helical" evidence="12">
    <location>
        <begin position="717"/>
        <end position="734"/>
    </location>
</feature>
<dbReference type="NCBIfam" id="TIGR01494">
    <property type="entry name" value="ATPase_P-type"/>
    <property type="match status" value="1"/>
</dbReference>
<keyword evidence="6 12" id="KW-0067">ATP-binding</keyword>
<dbReference type="GO" id="GO:0005524">
    <property type="term" value="F:ATP binding"/>
    <property type="evidence" value="ECO:0007669"/>
    <property type="project" value="UniProtKB-UniRule"/>
</dbReference>